<reference evidence="1 2" key="1">
    <citation type="submission" date="2016-08" db="EMBL/GenBank/DDBJ databases">
        <authorList>
            <person name="Loux V."/>
            <person name="Rue O."/>
        </authorList>
    </citation>
    <scope>NUCLEOTIDE SEQUENCE [LARGE SCALE GENOMIC DNA]</scope>
    <source>
        <strain evidence="1 2">WSBC_10311</strain>
    </source>
</reference>
<dbReference type="EMBL" id="FMBG01000010">
    <property type="protein sequence ID" value="SCB91730.1"/>
    <property type="molecule type" value="Genomic_DNA"/>
</dbReference>
<evidence type="ECO:0000313" key="1">
    <source>
        <dbReference type="EMBL" id="SCB91730.1"/>
    </source>
</evidence>
<name>A0AB37YKW0_9BACI</name>
<accession>A0AB37YKW0</accession>
<protein>
    <submittedName>
        <fullName evidence="1">Uncharacterized protein</fullName>
    </submittedName>
</protein>
<dbReference type="Proteomes" id="UP000195728">
    <property type="component" value="Unassembled WGS sequence"/>
</dbReference>
<evidence type="ECO:0000313" key="2">
    <source>
        <dbReference type="Proteomes" id="UP000195728"/>
    </source>
</evidence>
<comment type="caution">
    <text evidence="1">The sequence shown here is derived from an EMBL/GenBank/DDBJ whole genome shotgun (WGS) entry which is preliminary data.</text>
</comment>
<gene>
    <name evidence="1" type="ORF">BC10311_00725</name>
</gene>
<sequence length="14" mass="1647">MSREGSEMIQIHDN</sequence>
<organism evidence="1 2">
    <name type="scientific">Bacillus wiedmannii</name>
    <dbReference type="NCBI Taxonomy" id="1890302"/>
    <lineage>
        <taxon>Bacteria</taxon>
        <taxon>Bacillati</taxon>
        <taxon>Bacillota</taxon>
        <taxon>Bacilli</taxon>
        <taxon>Bacillales</taxon>
        <taxon>Bacillaceae</taxon>
        <taxon>Bacillus</taxon>
        <taxon>Bacillus cereus group</taxon>
    </lineage>
</organism>
<proteinExistence type="predicted"/>